<sequence>PQSGVNPVARMQGFIDSLQVRVALKQNQITDAARYAADNRGLDYLGSKLGVGFSAAFRGPLPACLTYVAMEEKAFKLA</sequence>
<accession>A0ABW7NWN8</accession>
<dbReference type="Proteomes" id="UP001610657">
    <property type="component" value="Unassembled WGS sequence"/>
</dbReference>
<keyword evidence="2" id="KW-1185">Reference proteome</keyword>
<dbReference type="EMBL" id="JAVCQK010000737">
    <property type="protein sequence ID" value="MFH7519335.1"/>
    <property type="molecule type" value="Genomic_DNA"/>
</dbReference>
<feature type="non-terminal residue" evidence="1">
    <location>
        <position position="78"/>
    </location>
</feature>
<dbReference type="SUPFAM" id="SSF55031">
    <property type="entry name" value="Bacterial exopeptidase dimerisation domain"/>
    <property type="match status" value="1"/>
</dbReference>
<dbReference type="InterPro" id="IPR036264">
    <property type="entry name" value="Bact_exopeptidase_dim_dom"/>
</dbReference>
<evidence type="ECO:0000313" key="1">
    <source>
        <dbReference type="EMBL" id="MFH7519335.1"/>
    </source>
</evidence>
<comment type="caution">
    <text evidence="1">The sequence shown here is derived from an EMBL/GenBank/DDBJ whole genome shotgun (WGS) entry which is preliminary data.</text>
</comment>
<gene>
    <name evidence="1" type="ORF">RA271_30095</name>
</gene>
<proteinExistence type="predicted"/>
<organism evidence="1 2">
    <name type="scientific">Pseudomonas syringae pv. tagetis</name>
    <dbReference type="NCBI Taxonomy" id="129140"/>
    <lineage>
        <taxon>Bacteria</taxon>
        <taxon>Pseudomonadati</taxon>
        <taxon>Pseudomonadota</taxon>
        <taxon>Gammaproteobacteria</taxon>
        <taxon>Pseudomonadales</taxon>
        <taxon>Pseudomonadaceae</taxon>
        <taxon>Pseudomonas</taxon>
    </lineage>
</organism>
<protein>
    <submittedName>
        <fullName evidence="1">Dipeptidase</fullName>
    </submittedName>
</protein>
<name>A0ABW7NWN8_9PSED</name>
<evidence type="ECO:0000313" key="2">
    <source>
        <dbReference type="Proteomes" id="UP001610657"/>
    </source>
</evidence>
<reference evidence="1 2" key="1">
    <citation type="submission" date="2023-08" db="EMBL/GenBank/DDBJ databases">
        <title>Genomic and mutational analysis of Pseudomonas syringae pv. tagetis EB037 pathogenicity on sunflower.</title>
        <authorList>
            <person name="Maul J.E."/>
        </authorList>
    </citation>
    <scope>NUCLEOTIDE SEQUENCE [LARGE SCALE GENOMIC DNA]</scope>
    <source>
        <strain evidence="1 2">EB037_T1</strain>
    </source>
</reference>
<feature type="non-terminal residue" evidence="1">
    <location>
        <position position="1"/>
    </location>
</feature>